<dbReference type="AlphaFoldDB" id="A0A7X0BX55"/>
<dbReference type="RefSeq" id="WP_185082668.1">
    <property type="nucleotide sequence ID" value="NZ_JACHJB010000001.1"/>
</dbReference>
<feature type="region of interest" description="Disordered" evidence="1">
    <location>
        <begin position="94"/>
        <end position="123"/>
    </location>
</feature>
<dbReference type="Proteomes" id="UP000583800">
    <property type="component" value="Unassembled WGS sequence"/>
</dbReference>
<feature type="chain" id="PRO_5031279633" description="PepSY domain-containing protein" evidence="2">
    <location>
        <begin position="27"/>
        <end position="123"/>
    </location>
</feature>
<keyword evidence="5" id="KW-1185">Reference proteome</keyword>
<sequence length="123" mass="12776">MQITKKFIIAGTGAVFLIAGGSAAVAATVTSGEPPKIGAERALEIAGGAVSGGWVEDLSFDRRGAKADVWEVSVVKGEVEHELDIDAASGKVLSNTIDRDDDKTDGKDDGKDDDRGGDDRDDD</sequence>
<evidence type="ECO:0000259" key="3">
    <source>
        <dbReference type="Pfam" id="PF03413"/>
    </source>
</evidence>
<evidence type="ECO:0000256" key="2">
    <source>
        <dbReference type="SAM" id="SignalP"/>
    </source>
</evidence>
<dbReference type="Pfam" id="PF03413">
    <property type="entry name" value="PepSY"/>
    <property type="match status" value="1"/>
</dbReference>
<dbReference type="EMBL" id="JACHJB010000001">
    <property type="protein sequence ID" value="MBB6344574.1"/>
    <property type="molecule type" value="Genomic_DNA"/>
</dbReference>
<dbReference type="InterPro" id="IPR025711">
    <property type="entry name" value="PepSY"/>
</dbReference>
<accession>A0A7X0BX55</accession>
<name>A0A7X0BX55_9ACTN</name>
<evidence type="ECO:0000313" key="4">
    <source>
        <dbReference type="EMBL" id="MBB6344574.1"/>
    </source>
</evidence>
<dbReference type="Gene3D" id="3.10.450.40">
    <property type="match status" value="1"/>
</dbReference>
<gene>
    <name evidence="4" type="ORF">FHU36_001083</name>
</gene>
<feature type="signal peptide" evidence="2">
    <location>
        <begin position="1"/>
        <end position="26"/>
    </location>
</feature>
<organism evidence="4 5">
    <name type="scientific">Nonomuraea muscovyensis</name>
    <dbReference type="NCBI Taxonomy" id="1124761"/>
    <lineage>
        <taxon>Bacteria</taxon>
        <taxon>Bacillati</taxon>
        <taxon>Actinomycetota</taxon>
        <taxon>Actinomycetes</taxon>
        <taxon>Streptosporangiales</taxon>
        <taxon>Streptosporangiaceae</taxon>
        <taxon>Nonomuraea</taxon>
    </lineage>
</organism>
<evidence type="ECO:0000313" key="5">
    <source>
        <dbReference type="Proteomes" id="UP000583800"/>
    </source>
</evidence>
<comment type="caution">
    <text evidence="4">The sequence shown here is derived from an EMBL/GenBank/DDBJ whole genome shotgun (WGS) entry which is preliminary data.</text>
</comment>
<proteinExistence type="predicted"/>
<protein>
    <recommendedName>
        <fullName evidence="3">PepSY domain-containing protein</fullName>
    </recommendedName>
</protein>
<feature type="compositionally biased region" description="Basic and acidic residues" evidence="1">
    <location>
        <begin position="97"/>
        <end position="123"/>
    </location>
</feature>
<evidence type="ECO:0000256" key="1">
    <source>
        <dbReference type="SAM" id="MobiDB-lite"/>
    </source>
</evidence>
<keyword evidence="2" id="KW-0732">Signal</keyword>
<reference evidence="4 5" key="1">
    <citation type="submission" date="2020-08" db="EMBL/GenBank/DDBJ databases">
        <title>Sequencing the genomes of 1000 actinobacteria strains.</title>
        <authorList>
            <person name="Klenk H.-P."/>
        </authorList>
    </citation>
    <scope>NUCLEOTIDE SEQUENCE [LARGE SCALE GENOMIC DNA]</scope>
    <source>
        <strain evidence="4 5">DSM 45913</strain>
    </source>
</reference>
<feature type="domain" description="PepSY" evidence="3">
    <location>
        <begin position="36"/>
        <end position="94"/>
    </location>
</feature>